<reference evidence="2 3" key="1">
    <citation type="submission" date="2019-03" db="EMBL/GenBank/DDBJ databases">
        <title>First draft genome of Liparis tanakae, snailfish: a comprehensive survey of snailfish specific genes.</title>
        <authorList>
            <person name="Kim W."/>
            <person name="Song I."/>
            <person name="Jeong J.-H."/>
            <person name="Kim D."/>
            <person name="Kim S."/>
            <person name="Ryu S."/>
            <person name="Song J.Y."/>
            <person name="Lee S.K."/>
        </authorList>
    </citation>
    <scope>NUCLEOTIDE SEQUENCE [LARGE SCALE GENOMIC DNA]</scope>
    <source>
        <tissue evidence="2">Muscle</tissue>
    </source>
</reference>
<evidence type="ECO:0000313" key="3">
    <source>
        <dbReference type="Proteomes" id="UP000314294"/>
    </source>
</evidence>
<feature type="region of interest" description="Disordered" evidence="1">
    <location>
        <begin position="62"/>
        <end position="81"/>
    </location>
</feature>
<gene>
    <name evidence="2" type="ORF">EYF80_011879</name>
</gene>
<organism evidence="2 3">
    <name type="scientific">Liparis tanakae</name>
    <name type="common">Tanaka's snailfish</name>
    <dbReference type="NCBI Taxonomy" id="230148"/>
    <lineage>
        <taxon>Eukaryota</taxon>
        <taxon>Metazoa</taxon>
        <taxon>Chordata</taxon>
        <taxon>Craniata</taxon>
        <taxon>Vertebrata</taxon>
        <taxon>Euteleostomi</taxon>
        <taxon>Actinopterygii</taxon>
        <taxon>Neopterygii</taxon>
        <taxon>Teleostei</taxon>
        <taxon>Neoteleostei</taxon>
        <taxon>Acanthomorphata</taxon>
        <taxon>Eupercaria</taxon>
        <taxon>Perciformes</taxon>
        <taxon>Cottioidei</taxon>
        <taxon>Cottales</taxon>
        <taxon>Liparidae</taxon>
        <taxon>Liparis</taxon>
    </lineage>
</organism>
<comment type="caution">
    <text evidence="2">The sequence shown here is derived from an EMBL/GenBank/DDBJ whole genome shotgun (WGS) entry which is preliminary data.</text>
</comment>
<protein>
    <submittedName>
        <fullName evidence="2">Uncharacterized protein</fullName>
    </submittedName>
</protein>
<name>A0A4Z2IKR3_9TELE</name>
<dbReference type="EMBL" id="SRLO01000079">
    <property type="protein sequence ID" value="TNN77822.1"/>
    <property type="molecule type" value="Genomic_DNA"/>
</dbReference>
<dbReference type="Proteomes" id="UP000314294">
    <property type="component" value="Unassembled WGS sequence"/>
</dbReference>
<accession>A0A4Z2IKR3</accession>
<evidence type="ECO:0000313" key="2">
    <source>
        <dbReference type="EMBL" id="TNN77822.1"/>
    </source>
</evidence>
<sequence>MADAPLITFQLVGTSPLRFSHDSIVDVLKAPVIDRCCVPESSDPRLQVLKAATLAFRSLKQRPPHAQNETLERISVGAAAH</sequence>
<keyword evidence="3" id="KW-1185">Reference proteome</keyword>
<dbReference type="AlphaFoldDB" id="A0A4Z2IKR3"/>
<proteinExistence type="predicted"/>
<evidence type="ECO:0000256" key="1">
    <source>
        <dbReference type="SAM" id="MobiDB-lite"/>
    </source>
</evidence>